<dbReference type="OrthoDB" id="9802320at2"/>
<gene>
    <name evidence="4" type="ordered locus">Bacsa_0052</name>
</gene>
<feature type="domain" description="LPS-assembly protein LptD central" evidence="3">
    <location>
        <begin position="225"/>
        <end position="697"/>
    </location>
</feature>
<feature type="chain" id="PRO_5003257459" description="LPS-assembly protein LptD central domain-containing protein" evidence="2">
    <location>
        <begin position="28"/>
        <end position="917"/>
    </location>
</feature>
<dbReference type="GO" id="GO:1990351">
    <property type="term" value="C:transporter complex"/>
    <property type="evidence" value="ECO:0007669"/>
    <property type="project" value="TreeGrafter"/>
</dbReference>
<evidence type="ECO:0000256" key="1">
    <source>
        <dbReference type="SAM" id="MobiDB-lite"/>
    </source>
</evidence>
<keyword evidence="5" id="KW-1185">Reference proteome</keyword>
<protein>
    <recommendedName>
        <fullName evidence="3">LPS-assembly protein LptD central domain-containing protein</fullName>
    </recommendedName>
</protein>
<reference evidence="4 5" key="1">
    <citation type="journal article" date="2011" name="Stand. Genomic Sci.">
        <title>Complete genome sequence of Bacteroides salanitronis type strain (BL78).</title>
        <authorList>
            <person name="Gronow S."/>
            <person name="Held B."/>
            <person name="Lucas S."/>
            <person name="Lapidus A."/>
            <person name="Del Rio T.G."/>
            <person name="Nolan M."/>
            <person name="Tice H."/>
            <person name="Deshpande S."/>
            <person name="Cheng J.F."/>
            <person name="Pitluck S."/>
            <person name="Liolios K."/>
            <person name="Pagani I."/>
            <person name="Ivanova N."/>
            <person name="Mavromatis K."/>
            <person name="Pati A."/>
            <person name="Tapia R."/>
            <person name="Han C."/>
            <person name="Goodwin L."/>
            <person name="Chen A."/>
            <person name="Palaniappan K."/>
            <person name="Land M."/>
            <person name="Hauser L."/>
            <person name="Chang Y.J."/>
            <person name="Jeffries C.D."/>
            <person name="Brambilla E.M."/>
            <person name="Rohde M."/>
            <person name="Goker M."/>
            <person name="Detter J.C."/>
            <person name="Woyke T."/>
            <person name="Bristow J."/>
            <person name="Markowitz V."/>
            <person name="Hugenholtz P."/>
            <person name="Kyrpides N.C."/>
            <person name="Klenk H.P."/>
            <person name="Eisen J.A."/>
        </authorList>
    </citation>
    <scope>NUCLEOTIDE SEQUENCE [LARGE SCALE GENOMIC DNA]</scope>
    <source>
        <strain evidence="4 5">DSM 18170</strain>
    </source>
</reference>
<dbReference type="HOGENOM" id="CLU_007637_0_0_10"/>
<keyword evidence="2" id="KW-0732">Signal</keyword>
<proteinExistence type="predicted"/>
<dbReference type="GO" id="GO:0009279">
    <property type="term" value="C:cell outer membrane"/>
    <property type="evidence" value="ECO:0007669"/>
    <property type="project" value="TreeGrafter"/>
</dbReference>
<evidence type="ECO:0000256" key="2">
    <source>
        <dbReference type="SAM" id="SignalP"/>
    </source>
</evidence>
<dbReference type="eggNOG" id="COG1452">
    <property type="taxonomic scope" value="Bacteria"/>
</dbReference>
<dbReference type="PANTHER" id="PTHR30189">
    <property type="entry name" value="LPS-ASSEMBLY PROTEIN"/>
    <property type="match status" value="1"/>
</dbReference>
<sequence>MTSFRKTTYLFLSLFFMSCCFSLYAEAQRVKGKRARKDNAGLRTDSLPSDSLLPDSLATDSLMSDSLASDSSDKQPLDAPVVYEASDSIVFTKGGYAHLYGNGKVNYQNIELTSAKISMNMDSSTVFAEGVMDTAGVASGTPIFKDGETPYESKTMRYNFKTKKGFINDIITQQGEGYVTSMNAKKGPDNDIYMTQGKYTTCDNHEHPHFYLKLSMAKVRPKKDVVFGPAQLVVEDVPLPIAVPFGFFPFNSTYSSGFIMPTYGDEMNRGFYLRDGGYYFAISDKMDLKLLGEIYTKGSWGLSVASNYSKRYKYSGSFNASYLVTKTGEKNMPDYAVSKDFRIQWSHRQDAKANPNSSFSASVNFATSSYDRSSLSTLYDPSSYSNNTKASSISYSRNFPDIGLNISSTFNITQNTRDSSLTMTLPDVNISLSRIYPFKRKKAAGNERWYEKISFQYTGALTNSVDTKDNLLFKTPFSQWETGMRHNIPVEANFTLFNYINITPSFNYTERWYTKKIMRSYDEQAQEEVRDTINGFHRVYDYNMAVSMNTKLYGMYKPLFWKSKDITIRHVLTPSVSYTYTPDFGRSKFGYYETYTYTDENGEVRTTEYSPFEGMPYGVPGQGVSQTVAFSLQNNLEMKMASDKDTTGYKKISLIDNLTANLSYDIAQRRWSNLTMSARLKLTKSYTFNMNATFATYAYKFDENGNVVTSDRTEWSYGRFGRFQGYSGSFSYTLNNDTFKKLFGKGDDKDKEKDKKKGDSEEEDGDEEEESTDSQPSPNRKTENATLDPDGYLAFKMPWSLSLSYSYSIRENTSAKINIKKMRYPYALTHSLNISGNVKIGSRWNVTYSSGYDFTSKEMSMTTVNITRDLHCFNMSCGLVFGPFTSYNFSIRANSSMLTDALKWDQRSNTGSQVTWY</sequence>
<dbReference type="KEGG" id="bsa:Bacsa_0052"/>
<dbReference type="STRING" id="667015.Bacsa_0052"/>
<evidence type="ECO:0000313" key="4">
    <source>
        <dbReference type="EMBL" id="ADY34667.1"/>
    </source>
</evidence>
<feature type="signal peptide" evidence="2">
    <location>
        <begin position="1"/>
        <end position="27"/>
    </location>
</feature>
<dbReference type="InterPro" id="IPR045659">
    <property type="entry name" value="LptD_2"/>
</dbReference>
<feature type="compositionally biased region" description="Basic and acidic residues" evidence="1">
    <location>
        <begin position="745"/>
        <end position="759"/>
    </location>
</feature>
<dbReference type="InterPro" id="IPR050218">
    <property type="entry name" value="LptD"/>
</dbReference>
<dbReference type="Proteomes" id="UP000007486">
    <property type="component" value="Chromosome"/>
</dbReference>
<dbReference type="PANTHER" id="PTHR30189:SF1">
    <property type="entry name" value="LPS-ASSEMBLY PROTEIN LPTD"/>
    <property type="match status" value="1"/>
</dbReference>
<accession>F0R4H7</accession>
<dbReference type="AlphaFoldDB" id="F0R4H7"/>
<organism evidence="4 5">
    <name type="scientific">Phocaeicola salanitronis (strain DSM 18170 / JCM 13657 / CCUG 60908 / BL78)</name>
    <name type="common">Bacteroides salanitronis</name>
    <dbReference type="NCBI Taxonomy" id="667015"/>
    <lineage>
        <taxon>Bacteria</taxon>
        <taxon>Pseudomonadati</taxon>
        <taxon>Bacteroidota</taxon>
        <taxon>Bacteroidia</taxon>
        <taxon>Bacteroidales</taxon>
        <taxon>Bacteroidaceae</taxon>
        <taxon>Phocaeicola</taxon>
    </lineage>
</organism>
<dbReference type="Pfam" id="PF19838">
    <property type="entry name" value="LptD_2"/>
    <property type="match status" value="1"/>
</dbReference>
<dbReference type="PROSITE" id="PS51257">
    <property type="entry name" value="PROKAR_LIPOPROTEIN"/>
    <property type="match status" value="1"/>
</dbReference>
<evidence type="ECO:0000313" key="5">
    <source>
        <dbReference type="Proteomes" id="UP000007486"/>
    </source>
</evidence>
<name>F0R4H7_PHOSB</name>
<dbReference type="EMBL" id="CP002530">
    <property type="protein sequence ID" value="ADY34667.1"/>
    <property type="molecule type" value="Genomic_DNA"/>
</dbReference>
<dbReference type="RefSeq" id="WP_013616129.1">
    <property type="nucleotide sequence ID" value="NC_015164.1"/>
</dbReference>
<evidence type="ECO:0000259" key="3">
    <source>
        <dbReference type="Pfam" id="PF19838"/>
    </source>
</evidence>
<feature type="compositionally biased region" description="Acidic residues" evidence="1">
    <location>
        <begin position="760"/>
        <end position="772"/>
    </location>
</feature>
<feature type="region of interest" description="Disordered" evidence="1">
    <location>
        <begin position="745"/>
        <end position="788"/>
    </location>
</feature>